<dbReference type="NCBIfam" id="TIGR02872">
    <property type="entry name" value="spore_ytvI"/>
    <property type="match status" value="1"/>
</dbReference>
<feature type="transmembrane region" description="Helical" evidence="6">
    <location>
        <begin position="248"/>
        <end position="272"/>
    </location>
</feature>
<dbReference type="PANTHER" id="PTHR21716">
    <property type="entry name" value="TRANSMEMBRANE PROTEIN"/>
    <property type="match status" value="1"/>
</dbReference>
<comment type="caution">
    <text evidence="7">The sequence shown here is derived from an EMBL/GenBank/DDBJ whole genome shotgun (WGS) entry which is preliminary data.</text>
</comment>
<proteinExistence type="inferred from homology"/>
<dbReference type="InterPro" id="IPR014227">
    <property type="entry name" value="YtvI-like"/>
</dbReference>
<evidence type="ECO:0000256" key="5">
    <source>
        <dbReference type="ARBA" id="ARBA00023136"/>
    </source>
</evidence>
<feature type="transmembrane region" description="Helical" evidence="6">
    <location>
        <begin position="284"/>
        <end position="302"/>
    </location>
</feature>
<dbReference type="RefSeq" id="WP_229776567.1">
    <property type="nucleotide sequence ID" value="NZ_BMOY01000018.1"/>
</dbReference>
<feature type="transmembrane region" description="Helical" evidence="6">
    <location>
        <begin position="322"/>
        <end position="348"/>
    </location>
</feature>
<reference evidence="7" key="2">
    <citation type="submission" date="2020-09" db="EMBL/GenBank/DDBJ databases">
        <authorList>
            <person name="Sun Q."/>
            <person name="Ohkuma M."/>
        </authorList>
    </citation>
    <scope>NUCLEOTIDE SEQUENCE</scope>
    <source>
        <strain evidence="7">JCM 18487</strain>
    </source>
</reference>
<comment type="similarity">
    <text evidence="2">Belongs to the autoinducer-2 exporter (AI-2E) (TC 2.A.86) family.</text>
</comment>
<accession>A0A917NJR4</accession>
<evidence type="ECO:0000256" key="6">
    <source>
        <dbReference type="SAM" id="Phobius"/>
    </source>
</evidence>
<reference evidence="7" key="1">
    <citation type="journal article" date="2014" name="Int. J. Syst. Evol. Microbiol.">
        <title>Complete genome sequence of Corynebacterium casei LMG S-19264T (=DSM 44701T), isolated from a smear-ripened cheese.</title>
        <authorList>
            <consortium name="US DOE Joint Genome Institute (JGI-PGF)"/>
            <person name="Walter F."/>
            <person name="Albersmeier A."/>
            <person name="Kalinowski J."/>
            <person name="Ruckert C."/>
        </authorList>
    </citation>
    <scope>NUCLEOTIDE SEQUENCE</scope>
    <source>
        <strain evidence="7">JCM 18487</strain>
    </source>
</reference>
<evidence type="ECO:0000256" key="3">
    <source>
        <dbReference type="ARBA" id="ARBA00022692"/>
    </source>
</evidence>
<keyword evidence="5 6" id="KW-0472">Membrane</keyword>
<dbReference type="Proteomes" id="UP000637695">
    <property type="component" value="Unassembled WGS sequence"/>
</dbReference>
<evidence type="ECO:0000256" key="1">
    <source>
        <dbReference type="ARBA" id="ARBA00004141"/>
    </source>
</evidence>
<dbReference type="AlphaFoldDB" id="A0A917NJR4"/>
<feature type="transmembrane region" description="Helical" evidence="6">
    <location>
        <begin position="169"/>
        <end position="186"/>
    </location>
</feature>
<sequence>MRFVVSARMRRYLRRVLEVVLLLLLLALLAFLFVRVLPYIEPFVIGWLIAIILLPVVRWVESRGVPRVPAVLTVLGGAVALFLLIAVYAVIAIAREATQLSLTIARNFDALQQWLKDEMQRGQTVFGQLPPKVAAGMETTAGQVLTSVESGFRSVVHALLSSLTHLPETFLVLVISLVAAFFMLARRERMYRRFLRALPPGWSAKVDAAIADMMRAFVGTLRVQVILMLLTAAMGVVGMALLRLPYAVILGLLLGVCGSIPVVGSALLTVPWAAGAFIVGDVPMALKVLLLQAVISLVRHVVEPKILADNVGLDMLSTLFALYVGMKWLGVIGLFFGPIILIGILSLFRAHMFVEFFAADADQEQGAGDAAASRDGDGG</sequence>
<feature type="transmembrane region" description="Helical" evidence="6">
    <location>
        <begin position="223"/>
        <end position="242"/>
    </location>
</feature>
<gene>
    <name evidence="7" type="ORF">GCM10010885_13540</name>
</gene>
<evidence type="ECO:0000256" key="4">
    <source>
        <dbReference type="ARBA" id="ARBA00022989"/>
    </source>
</evidence>
<organism evidence="7 8">
    <name type="scientific">Alicyclobacillus cellulosilyticus</name>
    <dbReference type="NCBI Taxonomy" id="1003997"/>
    <lineage>
        <taxon>Bacteria</taxon>
        <taxon>Bacillati</taxon>
        <taxon>Bacillota</taxon>
        <taxon>Bacilli</taxon>
        <taxon>Bacillales</taxon>
        <taxon>Alicyclobacillaceae</taxon>
        <taxon>Alicyclobacillus</taxon>
    </lineage>
</organism>
<dbReference type="GO" id="GO:0055085">
    <property type="term" value="P:transmembrane transport"/>
    <property type="evidence" value="ECO:0007669"/>
    <property type="project" value="TreeGrafter"/>
</dbReference>
<feature type="transmembrane region" description="Helical" evidence="6">
    <location>
        <begin position="72"/>
        <end position="94"/>
    </location>
</feature>
<name>A0A917NJR4_9BACL</name>
<keyword evidence="3 6" id="KW-0812">Transmembrane</keyword>
<evidence type="ECO:0000313" key="7">
    <source>
        <dbReference type="EMBL" id="GGJ05696.1"/>
    </source>
</evidence>
<dbReference type="InterPro" id="IPR002549">
    <property type="entry name" value="AI-2E-like"/>
</dbReference>
<evidence type="ECO:0000313" key="8">
    <source>
        <dbReference type="Proteomes" id="UP000637695"/>
    </source>
</evidence>
<dbReference type="Pfam" id="PF01594">
    <property type="entry name" value="AI-2E_transport"/>
    <property type="match status" value="1"/>
</dbReference>
<comment type="subcellular location">
    <subcellularLocation>
        <location evidence="1">Membrane</location>
        <topology evidence="1">Multi-pass membrane protein</topology>
    </subcellularLocation>
</comment>
<dbReference type="EMBL" id="BMOY01000018">
    <property type="protein sequence ID" value="GGJ05696.1"/>
    <property type="molecule type" value="Genomic_DNA"/>
</dbReference>
<protein>
    <submittedName>
        <fullName evidence="7">Sporulation integral membrane protein YtvI</fullName>
    </submittedName>
</protein>
<feature type="transmembrane region" description="Helical" evidence="6">
    <location>
        <begin position="39"/>
        <end position="60"/>
    </location>
</feature>
<keyword evidence="4 6" id="KW-1133">Transmembrane helix</keyword>
<dbReference type="GO" id="GO:0016020">
    <property type="term" value="C:membrane"/>
    <property type="evidence" value="ECO:0007669"/>
    <property type="project" value="UniProtKB-SubCell"/>
</dbReference>
<keyword evidence="8" id="KW-1185">Reference proteome</keyword>
<evidence type="ECO:0000256" key="2">
    <source>
        <dbReference type="ARBA" id="ARBA00009773"/>
    </source>
</evidence>
<feature type="transmembrane region" description="Helical" evidence="6">
    <location>
        <begin position="12"/>
        <end position="33"/>
    </location>
</feature>
<dbReference type="PANTHER" id="PTHR21716:SF68">
    <property type="entry name" value="TRANSPORT PROTEIN YTVI-RELATED"/>
    <property type="match status" value="1"/>
</dbReference>